<reference evidence="2 5" key="3">
    <citation type="journal article" date="2017" name="Nat. Microbiol.">
        <title>Natural product diversity associated with the nematode symbionts Photorhabdus and Xenorhabdus.</title>
        <authorList>
            <person name="Tobias N.J."/>
            <person name="Wolff H."/>
            <person name="Djahanschiri B."/>
            <person name="Grundmann F."/>
            <person name="Kronenwerth M."/>
            <person name="Shi Y.M."/>
            <person name="Simonyi S."/>
            <person name="Grun P."/>
            <person name="Shapiro-Ilan D."/>
            <person name="Pidot S.J."/>
            <person name="Stinear T.P."/>
            <person name="Ebersberger I."/>
            <person name="Bode H.B."/>
        </authorList>
    </citation>
    <scope>NUCLEOTIDE SEQUENCE [LARGE SCALE GENOMIC DNA]</scope>
    <source>
        <strain evidence="2 5">DSM 17908</strain>
    </source>
</reference>
<dbReference type="EMBL" id="NITY01000006">
    <property type="protein sequence ID" value="PHM40133.1"/>
    <property type="molecule type" value="Genomic_DNA"/>
</dbReference>
<proteinExistence type="predicted"/>
<keyword evidence="5" id="KW-1185">Reference proteome</keyword>
<evidence type="ECO:0000256" key="1">
    <source>
        <dbReference type="SAM" id="Phobius"/>
    </source>
</evidence>
<dbReference type="Proteomes" id="UP000224607">
    <property type="component" value="Unassembled WGS sequence"/>
</dbReference>
<evidence type="ECO:0000313" key="3">
    <source>
        <dbReference type="EMBL" id="SFI43510.1"/>
    </source>
</evidence>
<evidence type="ECO:0000313" key="5">
    <source>
        <dbReference type="Proteomes" id="UP000224607"/>
    </source>
</evidence>
<evidence type="ECO:0000313" key="4">
    <source>
        <dbReference type="Proteomes" id="UP000198919"/>
    </source>
</evidence>
<evidence type="ECO:0000313" key="2">
    <source>
        <dbReference type="EMBL" id="PHM40133.1"/>
    </source>
</evidence>
<sequence length="51" mass="5966">MGDYYMNNIFVLVILGFAMFSVAIFLYLHDAEIGHWLELLAQRLLKWQSSS</sequence>
<dbReference type="AlphaFoldDB" id="A0A1I3I6L6"/>
<reference evidence="3" key="2">
    <citation type="submission" date="2016-10" db="EMBL/GenBank/DDBJ databases">
        <authorList>
            <person name="de Groot N.N."/>
        </authorList>
    </citation>
    <scope>NUCLEOTIDE SEQUENCE [LARGE SCALE GENOMIC DNA]</scope>
    <source>
        <strain evidence="3">DSM 17908</strain>
    </source>
</reference>
<name>A0A1I3I6L6_9GAMM</name>
<keyword evidence="1" id="KW-0812">Transmembrane</keyword>
<keyword evidence="1" id="KW-1133">Transmembrane helix</keyword>
<gene>
    <name evidence="3" type="ORF">SAMN05421680_101212</name>
    <name evidence="2" type="ORF">Xmau_01884</name>
</gene>
<organism evidence="3 4">
    <name type="scientific">Xenorhabdus mauleonii</name>
    <dbReference type="NCBI Taxonomy" id="351675"/>
    <lineage>
        <taxon>Bacteria</taxon>
        <taxon>Pseudomonadati</taxon>
        <taxon>Pseudomonadota</taxon>
        <taxon>Gammaproteobacteria</taxon>
        <taxon>Enterobacterales</taxon>
        <taxon>Morganellaceae</taxon>
        <taxon>Xenorhabdus</taxon>
    </lineage>
</organism>
<protein>
    <submittedName>
        <fullName evidence="3">Uncharacterized protein</fullName>
    </submittedName>
</protein>
<accession>A0A1I3I6L6</accession>
<keyword evidence="1" id="KW-0472">Membrane</keyword>
<dbReference type="EMBL" id="FORG01000001">
    <property type="protein sequence ID" value="SFI43510.1"/>
    <property type="molecule type" value="Genomic_DNA"/>
</dbReference>
<reference evidence="4" key="1">
    <citation type="submission" date="2016-10" db="EMBL/GenBank/DDBJ databases">
        <authorList>
            <person name="Varghese N."/>
            <person name="Submissions S."/>
        </authorList>
    </citation>
    <scope>NUCLEOTIDE SEQUENCE [LARGE SCALE GENOMIC DNA]</scope>
    <source>
        <strain evidence="4">DSM 17908</strain>
    </source>
</reference>
<dbReference type="Proteomes" id="UP000198919">
    <property type="component" value="Unassembled WGS sequence"/>
</dbReference>
<feature type="transmembrane region" description="Helical" evidence="1">
    <location>
        <begin position="6"/>
        <end position="28"/>
    </location>
</feature>